<dbReference type="Proteomes" id="UP000266841">
    <property type="component" value="Unassembled WGS sequence"/>
</dbReference>
<evidence type="ECO:0000313" key="4">
    <source>
        <dbReference type="Proteomes" id="UP000266841"/>
    </source>
</evidence>
<proteinExistence type="predicted"/>
<dbReference type="InterPro" id="IPR013126">
    <property type="entry name" value="Hsp_70_fam"/>
</dbReference>
<sequence>MSLGEYDQAVETLYERSLLPISRLLKEQGLGRDEIDEVVMVGGTTRMPQIRELVRKEMAVDKINVSIDPDLTVAYGAASVID</sequence>
<dbReference type="InterPro" id="IPR018181">
    <property type="entry name" value="Heat_shock_70_CS"/>
</dbReference>
<dbReference type="SUPFAM" id="SSF53067">
    <property type="entry name" value="Actin-like ATPase domain"/>
    <property type="match status" value="1"/>
</dbReference>
<dbReference type="Gene3D" id="3.30.420.40">
    <property type="match status" value="2"/>
</dbReference>
<evidence type="ECO:0000313" key="3">
    <source>
        <dbReference type="EMBL" id="EJK57343.1"/>
    </source>
</evidence>
<reference evidence="3 4" key="1">
    <citation type="journal article" date="2012" name="Genome Biol.">
        <title>Genome and low-iron response of an oceanic diatom adapted to chronic iron limitation.</title>
        <authorList>
            <person name="Lommer M."/>
            <person name="Specht M."/>
            <person name="Roy A.S."/>
            <person name="Kraemer L."/>
            <person name="Andreson R."/>
            <person name="Gutowska M.A."/>
            <person name="Wolf J."/>
            <person name="Bergner S.V."/>
            <person name="Schilhabel M.B."/>
            <person name="Klostermeier U.C."/>
            <person name="Beiko R.G."/>
            <person name="Rosenstiel P."/>
            <person name="Hippler M."/>
            <person name="Laroche J."/>
        </authorList>
    </citation>
    <scope>NUCLEOTIDE SEQUENCE [LARGE SCALE GENOMIC DNA]</scope>
    <source>
        <strain evidence="3 4">CCMP1005</strain>
    </source>
</reference>
<dbReference type="Gene3D" id="3.90.640.10">
    <property type="entry name" value="Actin, Chain A, domain 4"/>
    <property type="match status" value="1"/>
</dbReference>
<accession>K0RU19</accession>
<protein>
    <submittedName>
        <fullName evidence="3">Uncharacterized protein</fullName>
    </submittedName>
</protein>
<dbReference type="eggNOG" id="KOG0101">
    <property type="taxonomic scope" value="Eukaryota"/>
</dbReference>
<dbReference type="GO" id="GO:0140662">
    <property type="term" value="F:ATP-dependent protein folding chaperone"/>
    <property type="evidence" value="ECO:0007669"/>
    <property type="project" value="InterPro"/>
</dbReference>
<dbReference type="Pfam" id="PF00012">
    <property type="entry name" value="HSP70"/>
    <property type="match status" value="1"/>
</dbReference>
<keyword evidence="1" id="KW-0547">Nucleotide-binding</keyword>
<gene>
    <name evidence="3" type="ORF">THAOC_22622</name>
</gene>
<dbReference type="AlphaFoldDB" id="K0RU19"/>
<evidence type="ECO:0000256" key="1">
    <source>
        <dbReference type="ARBA" id="ARBA00022741"/>
    </source>
</evidence>
<name>K0RU19_THAOC</name>
<comment type="caution">
    <text evidence="3">The sequence shown here is derived from an EMBL/GenBank/DDBJ whole genome shotgun (WGS) entry which is preliminary data.</text>
</comment>
<dbReference type="PROSITE" id="PS01036">
    <property type="entry name" value="HSP70_3"/>
    <property type="match status" value="1"/>
</dbReference>
<keyword evidence="2" id="KW-0067">ATP-binding</keyword>
<dbReference type="OrthoDB" id="2401965at2759"/>
<evidence type="ECO:0000256" key="2">
    <source>
        <dbReference type="ARBA" id="ARBA00022840"/>
    </source>
</evidence>
<dbReference type="EMBL" id="AGNL01028514">
    <property type="protein sequence ID" value="EJK57343.1"/>
    <property type="molecule type" value="Genomic_DNA"/>
</dbReference>
<dbReference type="PANTHER" id="PTHR19375">
    <property type="entry name" value="HEAT SHOCK PROTEIN 70KDA"/>
    <property type="match status" value="1"/>
</dbReference>
<keyword evidence="4" id="KW-1185">Reference proteome</keyword>
<organism evidence="3 4">
    <name type="scientific">Thalassiosira oceanica</name>
    <name type="common">Marine diatom</name>
    <dbReference type="NCBI Taxonomy" id="159749"/>
    <lineage>
        <taxon>Eukaryota</taxon>
        <taxon>Sar</taxon>
        <taxon>Stramenopiles</taxon>
        <taxon>Ochrophyta</taxon>
        <taxon>Bacillariophyta</taxon>
        <taxon>Coscinodiscophyceae</taxon>
        <taxon>Thalassiosirophycidae</taxon>
        <taxon>Thalassiosirales</taxon>
        <taxon>Thalassiosiraceae</taxon>
        <taxon>Thalassiosira</taxon>
    </lineage>
</organism>
<dbReference type="InterPro" id="IPR043129">
    <property type="entry name" value="ATPase_NBD"/>
</dbReference>
<dbReference type="GO" id="GO:0005524">
    <property type="term" value="F:ATP binding"/>
    <property type="evidence" value="ECO:0007669"/>
    <property type="project" value="UniProtKB-KW"/>
</dbReference>